<evidence type="ECO:0000256" key="2">
    <source>
        <dbReference type="ARBA" id="ARBA00022723"/>
    </source>
</evidence>
<evidence type="ECO:0000256" key="5">
    <source>
        <dbReference type="ARBA" id="ARBA00023014"/>
    </source>
</evidence>
<reference evidence="8 9" key="1">
    <citation type="submission" date="2020-08" db="EMBL/GenBank/DDBJ databases">
        <title>Sequencing the genomes of 1000 actinobacteria strains.</title>
        <authorList>
            <person name="Klenk H.-P."/>
        </authorList>
    </citation>
    <scope>NUCLEOTIDE SEQUENCE [LARGE SCALE GENOMIC DNA]</scope>
    <source>
        <strain evidence="8 9">DSM 45582</strain>
    </source>
</reference>
<feature type="domain" description="4Fe-4S ferredoxin-type" evidence="7">
    <location>
        <begin position="70"/>
        <end position="101"/>
    </location>
</feature>
<proteinExistence type="predicted"/>
<organism evidence="8 9">
    <name type="scientific">Saccharopolyspora gloriosae</name>
    <dbReference type="NCBI Taxonomy" id="455344"/>
    <lineage>
        <taxon>Bacteria</taxon>
        <taxon>Bacillati</taxon>
        <taxon>Actinomycetota</taxon>
        <taxon>Actinomycetes</taxon>
        <taxon>Pseudonocardiales</taxon>
        <taxon>Pseudonocardiaceae</taxon>
        <taxon>Saccharopolyspora</taxon>
    </lineage>
</organism>
<dbReference type="GO" id="GO:0046872">
    <property type="term" value="F:metal ion binding"/>
    <property type="evidence" value="ECO:0007669"/>
    <property type="project" value="UniProtKB-UniRule"/>
</dbReference>
<dbReference type="EC" id="1.1.99.14" evidence="6"/>
<dbReference type="PANTHER" id="PTHR32479:SF17">
    <property type="entry name" value="GLYCOLATE OXIDASE IRON-SULFUR SUBUNIT"/>
    <property type="match status" value="1"/>
</dbReference>
<comment type="function">
    <text evidence="6">Component of a complex that catalyzes the oxidation of glycolate to glyoxylate.</text>
</comment>
<keyword evidence="6" id="KW-0249">Electron transport</keyword>
<keyword evidence="4 6" id="KW-0408">Iron</keyword>
<dbReference type="GO" id="GO:0019154">
    <property type="term" value="F:glycolate dehydrogenase activity"/>
    <property type="evidence" value="ECO:0007669"/>
    <property type="project" value="UniProtKB-EC"/>
</dbReference>
<keyword evidence="6" id="KW-0813">Transport</keyword>
<comment type="cofactor">
    <cofactor evidence="6">
        <name>[4Fe-4S] cluster</name>
        <dbReference type="ChEBI" id="CHEBI:49883"/>
    </cofactor>
    <text evidence="6">Binds 2 [4Fe-4S] clusters.</text>
</comment>
<evidence type="ECO:0000256" key="6">
    <source>
        <dbReference type="PIRNR" id="PIRNR000139"/>
    </source>
</evidence>
<dbReference type="PIRSF" id="PIRSF000139">
    <property type="entry name" value="Glc_ox_4Fe-4S"/>
    <property type="match status" value="1"/>
</dbReference>
<keyword evidence="9" id="KW-1185">Reference proteome</keyword>
<comment type="catalytic activity">
    <reaction evidence="6">
        <text>(R)-lactate + A = pyruvate + AH2</text>
        <dbReference type="Rhea" id="RHEA:15089"/>
        <dbReference type="ChEBI" id="CHEBI:13193"/>
        <dbReference type="ChEBI" id="CHEBI:15361"/>
        <dbReference type="ChEBI" id="CHEBI:16004"/>
        <dbReference type="ChEBI" id="CHEBI:17499"/>
    </reaction>
</comment>
<dbReference type="Pfam" id="PF02754">
    <property type="entry name" value="CCG"/>
    <property type="match status" value="2"/>
</dbReference>
<keyword evidence="2 6" id="KW-0479">Metal-binding</keyword>
<feature type="domain" description="4Fe-4S ferredoxin-type" evidence="7">
    <location>
        <begin position="19"/>
        <end position="50"/>
    </location>
</feature>
<dbReference type="InterPro" id="IPR012257">
    <property type="entry name" value="Glc_ox_4Fe-4S"/>
</dbReference>
<dbReference type="SUPFAM" id="SSF54862">
    <property type="entry name" value="4Fe-4S ferredoxins"/>
    <property type="match status" value="1"/>
</dbReference>
<comment type="caution">
    <text evidence="8">The sequence shown here is derived from an EMBL/GenBank/DDBJ whole genome shotgun (WGS) entry which is preliminary data.</text>
</comment>
<dbReference type="Proteomes" id="UP000580474">
    <property type="component" value="Unassembled WGS sequence"/>
</dbReference>
<dbReference type="PROSITE" id="PS51379">
    <property type="entry name" value="4FE4S_FER_2"/>
    <property type="match status" value="2"/>
</dbReference>
<dbReference type="InterPro" id="IPR004017">
    <property type="entry name" value="Cys_rich_dom"/>
</dbReference>
<dbReference type="AlphaFoldDB" id="A0A840NMX6"/>
<gene>
    <name evidence="8" type="ORF">BJ969_004756</name>
</gene>
<dbReference type="PROSITE" id="PS00198">
    <property type="entry name" value="4FE4S_FER_1"/>
    <property type="match status" value="2"/>
</dbReference>
<comment type="catalytic activity">
    <reaction evidence="6">
        <text>glycolate + A = glyoxylate + AH2</text>
        <dbReference type="Rhea" id="RHEA:21264"/>
        <dbReference type="ChEBI" id="CHEBI:13193"/>
        <dbReference type="ChEBI" id="CHEBI:17499"/>
        <dbReference type="ChEBI" id="CHEBI:29805"/>
        <dbReference type="ChEBI" id="CHEBI:36655"/>
        <dbReference type="EC" id="1.1.99.14"/>
    </reaction>
</comment>
<dbReference type="Pfam" id="PF13183">
    <property type="entry name" value="Fer4_8"/>
    <property type="match status" value="1"/>
</dbReference>
<keyword evidence="3" id="KW-0677">Repeat</keyword>
<dbReference type="InterPro" id="IPR017896">
    <property type="entry name" value="4Fe4S_Fe-S-bd"/>
</dbReference>
<dbReference type="RefSeq" id="WP_184482168.1">
    <property type="nucleotide sequence ID" value="NZ_JACHIV010000001.1"/>
</dbReference>
<keyword evidence="5 6" id="KW-0411">Iron-sulfur</keyword>
<dbReference type="PANTHER" id="PTHR32479">
    <property type="entry name" value="GLYCOLATE OXIDASE IRON-SULFUR SUBUNIT"/>
    <property type="match status" value="1"/>
</dbReference>
<evidence type="ECO:0000256" key="4">
    <source>
        <dbReference type="ARBA" id="ARBA00023004"/>
    </source>
</evidence>
<dbReference type="NCBIfam" id="NF008434">
    <property type="entry name" value="PRK11274.1"/>
    <property type="match status" value="1"/>
</dbReference>
<accession>A0A840NMX6</accession>
<protein>
    <recommendedName>
        <fullName evidence="6">Glycolate oxidase iron-sulfur subunit</fullName>
        <ecNumber evidence="6">1.1.99.14</ecNumber>
    </recommendedName>
</protein>
<name>A0A840NMX6_9PSEU</name>
<dbReference type="Gene3D" id="1.10.1060.10">
    <property type="entry name" value="Alpha-helical ferredoxin"/>
    <property type="match status" value="1"/>
</dbReference>
<keyword evidence="1 6" id="KW-0004">4Fe-4S</keyword>
<evidence type="ECO:0000313" key="9">
    <source>
        <dbReference type="Proteomes" id="UP000580474"/>
    </source>
</evidence>
<dbReference type="InterPro" id="IPR017900">
    <property type="entry name" value="4Fe4S_Fe_S_CS"/>
</dbReference>
<dbReference type="GO" id="GO:0051539">
    <property type="term" value="F:4 iron, 4 sulfur cluster binding"/>
    <property type="evidence" value="ECO:0007669"/>
    <property type="project" value="UniProtKB-UniRule"/>
</dbReference>
<dbReference type="EMBL" id="JACHIV010000001">
    <property type="protein sequence ID" value="MBB5071668.1"/>
    <property type="molecule type" value="Genomic_DNA"/>
</dbReference>
<evidence type="ECO:0000256" key="3">
    <source>
        <dbReference type="ARBA" id="ARBA00022737"/>
    </source>
</evidence>
<evidence type="ECO:0000313" key="8">
    <source>
        <dbReference type="EMBL" id="MBB5071668.1"/>
    </source>
</evidence>
<dbReference type="InterPro" id="IPR009051">
    <property type="entry name" value="Helical_ferredxn"/>
</dbReference>
<evidence type="ECO:0000259" key="7">
    <source>
        <dbReference type="PROSITE" id="PS51379"/>
    </source>
</evidence>
<evidence type="ECO:0000256" key="1">
    <source>
        <dbReference type="ARBA" id="ARBA00022485"/>
    </source>
</evidence>
<sequence length="443" mass="48402">MSDTPPHDLLRSGAFDAQHPPQRELIDDCVHCGFCLPSCPTYDLWGEEMDSPRGRIYLMKEGLEGEPMTDTMVGHMDACLGCMACVSACPSGVRYGTLINETRAQIERNHTRSRWEKLLRTAIFTVFPYPRRLRAMRGPLALYQRLRLGALLRRTGITAALPPHLRTMESLAPPINRAPRLGHRVPARGARRATVGMITGCVQSAFFPDVNAATARVLAAEGCDVVIPPAQGCCGALSEHSGREEEAVAFARTLLDTFDESRVDHIVINSAGCGSTLKEYPQLLRDDPHYAAKAERFAAKVRDIAELLTELGPTATRHPLPAAIAYHDACHLSHGQGIRSQPRDLLRGIPGLELREINRGELCCGSAGIYNLLQPEAAQELGDRKAAHVQDTRADLLVTANPGCSMQIRAALERRGEALPMAHTVQVLDASIRGEAVDTLLHT</sequence>